<sequence length="145" mass="15316">MKSSIFSSRSVWRAPAAAVAALALAGAACMALAQSSYTPPQASAQGTPLTLLLRGPTGDPSTLVFSADSGWRLNRGWASVAKTTRGDGMFQIMKTAMKSPPVPADEQPAEARPLTVFIDGPTGYAFMYTFDQGWKFVGQIANDGR</sequence>
<evidence type="ECO:0008006" key="4">
    <source>
        <dbReference type="Google" id="ProtNLM"/>
    </source>
</evidence>
<organism evidence="2 3">
    <name type="scientific">Variovorax rhizosphaerae</name>
    <dbReference type="NCBI Taxonomy" id="1836200"/>
    <lineage>
        <taxon>Bacteria</taxon>
        <taxon>Pseudomonadati</taxon>
        <taxon>Pseudomonadota</taxon>
        <taxon>Betaproteobacteria</taxon>
        <taxon>Burkholderiales</taxon>
        <taxon>Comamonadaceae</taxon>
        <taxon>Variovorax</taxon>
    </lineage>
</organism>
<feature type="signal peptide" evidence="1">
    <location>
        <begin position="1"/>
        <end position="33"/>
    </location>
</feature>
<dbReference type="PROSITE" id="PS51257">
    <property type="entry name" value="PROKAR_LIPOPROTEIN"/>
    <property type="match status" value="1"/>
</dbReference>
<evidence type="ECO:0000313" key="3">
    <source>
        <dbReference type="Proteomes" id="UP001385892"/>
    </source>
</evidence>
<evidence type="ECO:0000313" key="2">
    <source>
        <dbReference type="EMBL" id="MEJ8850605.1"/>
    </source>
</evidence>
<keyword evidence="3" id="KW-1185">Reference proteome</keyword>
<dbReference type="Proteomes" id="UP001385892">
    <property type="component" value="Unassembled WGS sequence"/>
</dbReference>
<comment type="caution">
    <text evidence="2">The sequence shown here is derived from an EMBL/GenBank/DDBJ whole genome shotgun (WGS) entry which is preliminary data.</text>
</comment>
<dbReference type="RefSeq" id="WP_340345985.1">
    <property type="nucleotide sequence ID" value="NZ_JBBKZT010000016.1"/>
</dbReference>
<gene>
    <name evidence="2" type="ORF">WKW82_28475</name>
</gene>
<dbReference type="EMBL" id="JBBKZT010000016">
    <property type="protein sequence ID" value="MEJ8850605.1"/>
    <property type="molecule type" value="Genomic_DNA"/>
</dbReference>
<name>A0ABU8WSS4_9BURK</name>
<protein>
    <recommendedName>
        <fullName evidence="4">Lipoprotein</fullName>
    </recommendedName>
</protein>
<accession>A0ABU8WSS4</accession>
<feature type="chain" id="PRO_5045531002" description="Lipoprotein" evidence="1">
    <location>
        <begin position="34"/>
        <end position="145"/>
    </location>
</feature>
<proteinExistence type="predicted"/>
<keyword evidence="1" id="KW-0732">Signal</keyword>
<reference evidence="2 3" key="1">
    <citation type="submission" date="2024-03" db="EMBL/GenBank/DDBJ databases">
        <title>Novel species of the genus Variovorax.</title>
        <authorList>
            <person name="Liu Q."/>
            <person name="Xin Y.-H."/>
        </authorList>
    </citation>
    <scope>NUCLEOTIDE SEQUENCE [LARGE SCALE GENOMIC DNA]</scope>
    <source>
        <strain evidence="2 3">KACC 18900</strain>
    </source>
</reference>
<evidence type="ECO:0000256" key="1">
    <source>
        <dbReference type="SAM" id="SignalP"/>
    </source>
</evidence>